<protein>
    <submittedName>
        <fullName evidence="3">Choline kinase</fullName>
    </submittedName>
</protein>
<feature type="compositionally biased region" description="Low complexity" evidence="2">
    <location>
        <begin position="108"/>
        <end position="118"/>
    </location>
</feature>
<dbReference type="GO" id="GO:0006646">
    <property type="term" value="P:phosphatidylethanolamine biosynthetic process"/>
    <property type="evidence" value="ECO:0007669"/>
    <property type="project" value="TreeGrafter"/>
</dbReference>
<comment type="similarity">
    <text evidence="1">Belongs to the choline/ethanolamine kinase family.</text>
</comment>
<dbReference type="EMBL" id="LN483332">
    <property type="protein sequence ID" value="CED85040.1"/>
    <property type="molecule type" value="Genomic_DNA"/>
</dbReference>
<evidence type="ECO:0000256" key="2">
    <source>
        <dbReference type="SAM" id="MobiDB-lite"/>
    </source>
</evidence>
<feature type="region of interest" description="Disordered" evidence="2">
    <location>
        <begin position="90"/>
        <end position="121"/>
    </location>
</feature>
<dbReference type="Pfam" id="PF01633">
    <property type="entry name" value="Choline_kinase"/>
    <property type="match status" value="1"/>
</dbReference>
<reference evidence="3" key="1">
    <citation type="submission" date="2014-08" db="EMBL/GenBank/DDBJ databases">
        <authorList>
            <person name="Sharma Rahul"/>
            <person name="Thines Marco"/>
        </authorList>
    </citation>
    <scope>NUCLEOTIDE SEQUENCE</scope>
</reference>
<organism evidence="3">
    <name type="scientific">Phaffia rhodozyma</name>
    <name type="common">Yeast</name>
    <name type="synonym">Xanthophyllomyces dendrorhous</name>
    <dbReference type="NCBI Taxonomy" id="264483"/>
    <lineage>
        <taxon>Eukaryota</taxon>
        <taxon>Fungi</taxon>
        <taxon>Dikarya</taxon>
        <taxon>Basidiomycota</taxon>
        <taxon>Agaricomycotina</taxon>
        <taxon>Tremellomycetes</taxon>
        <taxon>Cystofilobasidiales</taxon>
        <taxon>Mrakiaceae</taxon>
        <taxon>Phaffia</taxon>
    </lineage>
</organism>
<dbReference type="Gene3D" id="3.30.200.20">
    <property type="entry name" value="Phosphorylase Kinase, domain 1"/>
    <property type="match status" value="1"/>
</dbReference>
<dbReference type="GO" id="GO:0004305">
    <property type="term" value="F:ethanolamine kinase activity"/>
    <property type="evidence" value="ECO:0007669"/>
    <property type="project" value="TreeGrafter"/>
</dbReference>
<evidence type="ECO:0000256" key="1">
    <source>
        <dbReference type="ARBA" id="ARBA00038211"/>
    </source>
</evidence>
<proteinExistence type="inferred from homology"/>
<dbReference type="GO" id="GO:0005737">
    <property type="term" value="C:cytoplasm"/>
    <property type="evidence" value="ECO:0007669"/>
    <property type="project" value="TreeGrafter"/>
</dbReference>
<evidence type="ECO:0000313" key="3">
    <source>
        <dbReference type="EMBL" id="CED85040.1"/>
    </source>
</evidence>
<keyword evidence="3" id="KW-0418">Kinase</keyword>
<dbReference type="SUPFAM" id="SSF56112">
    <property type="entry name" value="Protein kinase-like (PK-like)"/>
    <property type="match status" value="1"/>
</dbReference>
<dbReference type="PANTHER" id="PTHR22603">
    <property type="entry name" value="CHOLINE/ETHANOALAMINE KINASE"/>
    <property type="match status" value="1"/>
</dbReference>
<dbReference type="AlphaFoldDB" id="A0A0F7SWL4"/>
<dbReference type="GO" id="GO:0004103">
    <property type="term" value="F:choline kinase activity"/>
    <property type="evidence" value="ECO:0007669"/>
    <property type="project" value="TreeGrafter"/>
</dbReference>
<feature type="region of interest" description="Disordered" evidence="2">
    <location>
        <begin position="233"/>
        <end position="252"/>
    </location>
</feature>
<dbReference type="PANTHER" id="PTHR22603:SF93">
    <property type="entry name" value="RE24176P"/>
    <property type="match status" value="1"/>
</dbReference>
<dbReference type="Gene3D" id="3.90.1200.10">
    <property type="match status" value="1"/>
</dbReference>
<feature type="region of interest" description="Disordered" evidence="2">
    <location>
        <begin position="1"/>
        <end position="27"/>
    </location>
</feature>
<feature type="compositionally biased region" description="Low complexity" evidence="2">
    <location>
        <begin position="237"/>
        <end position="252"/>
    </location>
</feature>
<sequence length="615" mass="68781">MSNDFHPHHPKYVPNTDPVYHDTPTPPTNSSYSLALASLTIEPDKDLVFQPVRTTFLRSTQSSNLSFRPHSLVPILRSFRQGRFPMPVLVGSSPTATSTNSPYQLGRPSSSHSPTSPHLIPRRRRSLDSVSVLRLDASADDPQSGFDGLADEEDPEWVKVDGVRHVELELDPTQYQTEVFARKVLKMLQSLRIPHWSSIHLSAQNLKIHKVTGSMTNAVFFVSFQPNPGSTYFSRQPTLSSDPSLTGSSSPSTAGIGLLSLSESPAPMTDTPLDKSEAPTLLLRVYGSASSTFISRPRELRVLHLLSSVYDLGPALRGTFTNGRIEEFFQSRALTASELRDPKISGWIGRRMAELHSADLDLLSPVQPGERREPEMLTSLREWITPARILMADLAHAQSIGALAGTNLNNFVEAFALDTFELEIRKYLEWLAKWERGEIGQMGRPWRMVFAHNDTQYGNLLLLSNPPPPPQPAHTALIVVDFEYAAPNPLTHDIANHFCEWRANYHHSTLPHSLSAHSPYPTKAERWNFYKSYLAVARGREVKDEQELEELDMGVKAWSPGGSATWALWGIVSAKAQVDALKSMDPSFIPDFEYLLYASERVQMFRQEIKDLGII</sequence>
<keyword evidence="3" id="KW-0808">Transferase</keyword>
<dbReference type="CDD" id="cd05157">
    <property type="entry name" value="ETNK_euk"/>
    <property type="match status" value="1"/>
</dbReference>
<feature type="compositionally biased region" description="Polar residues" evidence="2">
    <location>
        <begin position="92"/>
        <end position="103"/>
    </location>
</feature>
<dbReference type="InterPro" id="IPR011009">
    <property type="entry name" value="Kinase-like_dom_sf"/>
</dbReference>
<name>A0A0F7SWL4_PHARH</name>
<accession>A0A0F7SWL4</accession>